<dbReference type="Proteomes" id="UP000053766">
    <property type="component" value="Unassembled WGS sequence"/>
</dbReference>
<evidence type="ECO:0000313" key="2">
    <source>
        <dbReference type="Proteomes" id="UP000053766"/>
    </source>
</evidence>
<gene>
    <name evidence="1" type="ORF">DICVIV_01991</name>
</gene>
<reference evidence="1 2" key="1">
    <citation type="submission" date="2013-11" db="EMBL/GenBank/DDBJ databases">
        <title>Draft genome of the bovine lungworm Dictyocaulus viviparus.</title>
        <authorList>
            <person name="Mitreva M."/>
        </authorList>
    </citation>
    <scope>NUCLEOTIDE SEQUENCE [LARGE SCALE GENOMIC DNA]</scope>
    <source>
        <strain evidence="1 2">HannoverDv2000</strain>
    </source>
</reference>
<evidence type="ECO:0000313" key="1">
    <source>
        <dbReference type="EMBL" id="KJH51800.1"/>
    </source>
</evidence>
<accession>A0A0D8Y511</accession>
<keyword evidence="2" id="KW-1185">Reference proteome</keyword>
<proteinExistence type="predicted"/>
<dbReference type="AlphaFoldDB" id="A0A0D8Y511"/>
<sequence length="57" mass="6929">MRAQVMNSIVRLLEMIFSFRNDGICMIWRIDYIWCDEWRILFIVLCFDVAMLLTNIP</sequence>
<reference evidence="2" key="2">
    <citation type="journal article" date="2016" name="Sci. Rep.">
        <title>Dictyocaulus viviparus genome, variome and transcriptome elucidate lungworm biology and support future intervention.</title>
        <authorList>
            <person name="McNulty S.N."/>
            <person name="Strube C."/>
            <person name="Rosa B.A."/>
            <person name="Martin J.C."/>
            <person name="Tyagi R."/>
            <person name="Choi Y.J."/>
            <person name="Wang Q."/>
            <person name="Hallsworth Pepin K."/>
            <person name="Zhang X."/>
            <person name="Ozersky P."/>
            <person name="Wilson R.K."/>
            <person name="Sternberg P.W."/>
            <person name="Gasser R.B."/>
            <person name="Mitreva M."/>
        </authorList>
    </citation>
    <scope>NUCLEOTIDE SEQUENCE [LARGE SCALE GENOMIC DNA]</scope>
    <source>
        <strain evidence="2">HannoverDv2000</strain>
    </source>
</reference>
<organism evidence="1 2">
    <name type="scientific">Dictyocaulus viviparus</name>
    <name type="common">Bovine lungworm</name>
    <dbReference type="NCBI Taxonomy" id="29172"/>
    <lineage>
        <taxon>Eukaryota</taxon>
        <taxon>Metazoa</taxon>
        <taxon>Ecdysozoa</taxon>
        <taxon>Nematoda</taxon>
        <taxon>Chromadorea</taxon>
        <taxon>Rhabditida</taxon>
        <taxon>Rhabditina</taxon>
        <taxon>Rhabditomorpha</taxon>
        <taxon>Strongyloidea</taxon>
        <taxon>Metastrongylidae</taxon>
        <taxon>Dictyocaulus</taxon>
    </lineage>
</organism>
<protein>
    <submittedName>
        <fullName evidence="1">Uncharacterized protein</fullName>
    </submittedName>
</protein>
<dbReference type="EMBL" id="KN716176">
    <property type="protein sequence ID" value="KJH51800.1"/>
    <property type="molecule type" value="Genomic_DNA"/>
</dbReference>
<name>A0A0D8Y511_DICVI</name>